<keyword evidence="5" id="KW-1185">Reference proteome</keyword>
<feature type="domain" description="Fe/B12 periplasmic-binding" evidence="2">
    <location>
        <begin position="22"/>
        <end position="271"/>
    </location>
</feature>
<protein>
    <submittedName>
        <fullName evidence="3">Hemin-binding periplasmic protein HmuT</fullName>
    </submittedName>
</protein>
<keyword evidence="1" id="KW-0732">Signal</keyword>
<comment type="caution">
    <text evidence="3">The sequence shown here is derived from an EMBL/GenBank/DDBJ whole genome shotgun (WGS) entry which is preliminary data.</text>
</comment>
<evidence type="ECO:0000313" key="5">
    <source>
        <dbReference type="Proteomes" id="UP001152467"/>
    </source>
</evidence>
<accession>A0A9W4QRU2</accession>
<proteinExistence type="predicted"/>
<dbReference type="Proteomes" id="UP001152467">
    <property type="component" value="Unassembled WGS sequence"/>
</dbReference>
<evidence type="ECO:0000313" key="4">
    <source>
        <dbReference type="EMBL" id="CAH9068024.1"/>
    </source>
</evidence>
<dbReference type="PANTHER" id="PTHR30535">
    <property type="entry name" value="VITAMIN B12-BINDING PROTEIN"/>
    <property type="match status" value="1"/>
</dbReference>
<dbReference type="SUPFAM" id="SSF53807">
    <property type="entry name" value="Helical backbone' metal receptor"/>
    <property type="match status" value="1"/>
</dbReference>
<name>A0A9W4QRU2_9GAMM</name>
<dbReference type="Gene3D" id="3.40.50.1980">
    <property type="entry name" value="Nitrogenase molybdenum iron protein domain"/>
    <property type="match status" value="2"/>
</dbReference>
<evidence type="ECO:0000256" key="1">
    <source>
        <dbReference type="SAM" id="SignalP"/>
    </source>
</evidence>
<feature type="signal peptide" evidence="1">
    <location>
        <begin position="1"/>
        <end position="20"/>
    </location>
</feature>
<dbReference type="Proteomes" id="UP001152485">
    <property type="component" value="Unassembled WGS sequence"/>
</dbReference>
<dbReference type="RefSeq" id="WP_261595294.1">
    <property type="nucleotide sequence ID" value="NZ_CAMAPC010000002.1"/>
</dbReference>
<feature type="chain" id="PRO_5040757578" evidence="1">
    <location>
        <begin position="21"/>
        <end position="271"/>
    </location>
</feature>
<evidence type="ECO:0000313" key="3">
    <source>
        <dbReference type="EMBL" id="CAH9050407.1"/>
    </source>
</evidence>
<dbReference type="PANTHER" id="PTHR30535:SF4">
    <property type="entry name" value="HEMIN-BINDING PERIPLASMIC PROTEIN HMUT"/>
    <property type="match status" value="1"/>
</dbReference>
<dbReference type="AlphaFoldDB" id="A0A9W4QRU2"/>
<dbReference type="InterPro" id="IPR050902">
    <property type="entry name" value="ABC_Transporter_SBP"/>
</dbReference>
<reference evidence="3 6" key="1">
    <citation type="submission" date="2022-07" db="EMBL/GenBank/DDBJ databases">
        <authorList>
            <person name="Criscuolo A."/>
        </authorList>
    </citation>
    <scope>NUCLEOTIDE SEQUENCE</scope>
    <source>
        <strain evidence="6">CIP 111951</strain>
        <strain evidence="3">CIP111854</strain>
        <strain evidence="4">CIP111951</strain>
    </source>
</reference>
<evidence type="ECO:0000259" key="2">
    <source>
        <dbReference type="PROSITE" id="PS50983"/>
    </source>
</evidence>
<dbReference type="Pfam" id="PF01497">
    <property type="entry name" value="Peripla_BP_2"/>
    <property type="match status" value="1"/>
</dbReference>
<dbReference type="EMBL" id="CAMAPC010000002">
    <property type="protein sequence ID" value="CAH9050407.1"/>
    <property type="molecule type" value="Genomic_DNA"/>
</dbReference>
<dbReference type="InterPro" id="IPR002491">
    <property type="entry name" value="ABC_transptr_periplasmic_BD"/>
</dbReference>
<gene>
    <name evidence="3" type="primary">hmuT</name>
    <name evidence="3" type="ORF">PSECIP111854_00524</name>
    <name evidence="4" type="ORF">PSECIP111951_03980</name>
</gene>
<evidence type="ECO:0000313" key="6">
    <source>
        <dbReference type="Proteomes" id="UP001152485"/>
    </source>
</evidence>
<dbReference type="PROSITE" id="PS50983">
    <property type="entry name" value="FE_B12_PBP"/>
    <property type="match status" value="1"/>
</dbReference>
<sequence>MKLKLYLFLTLFIHSFSAHAERLVIAGGTLTDIVFALGAGNQVVAVDTSSTWPEQATALPKIGYYRDLAAEGILAQSPTLVLTLEGSGRPEVLTQLRDTGIRLNHYKKPTQVNELFALIKTIGDDLNKQHNATALIKKLTQQLPKPTKTTNLTALYIFSSGDRGVLVAGKETVPDVLLRYTGIKNLATGSGFKPYNLEALLASNPDFIIAPSHNVQSLGGKEAFCKQPSLALLPAAQKCKLLVMDTLISVAMTSRLPEAIAILANYTRNTL</sequence>
<organism evidence="3 5">
    <name type="scientific">Pseudoalteromonas holothuriae</name>
    <dbReference type="NCBI Taxonomy" id="2963714"/>
    <lineage>
        <taxon>Bacteria</taxon>
        <taxon>Pseudomonadati</taxon>
        <taxon>Pseudomonadota</taxon>
        <taxon>Gammaproteobacteria</taxon>
        <taxon>Alteromonadales</taxon>
        <taxon>Pseudoalteromonadaceae</taxon>
        <taxon>Pseudoalteromonas</taxon>
    </lineage>
</organism>
<dbReference type="EMBL" id="CAMAPD010000029">
    <property type="protein sequence ID" value="CAH9068024.1"/>
    <property type="molecule type" value="Genomic_DNA"/>
</dbReference>